<dbReference type="OrthoDB" id="9805337at2"/>
<dbReference type="Pfam" id="PF01266">
    <property type="entry name" value="DAO"/>
    <property type="match status" value="1"/>
</dbReference>
<dbReference type="InterPro" id="IPR036188">
    <property type="entry name" value="FAD/NAD-bd_sf"/>
</dbReference>
<dbReference type="PATRIC" id="fig|298794.3.peg.87"/>
<gene>
    <name evidence="3" type="ORF">VQ02_15520</name>
</gene>
<comment type="caution">
    <text evidence="3">The sequence shown here is derived from an EMBL/GenBank/DDBJ whole genome shotgun (WGS) entry which is preliminary data.</text>
</comment>
<evidence type="ECO:0000256" key="1">
    <source>
        <dbReference type="ARBA" id="ARBA00023002"/>
    </source>
</evidence>
<dbReference type="Gene3D" id="3.30.9.10">
    <property type="entry name" value="D-Amino Acid Oxidase, subunit A, domain 2"/>
    <property type="match status" value="1"/>
</dbReference>
<keyword evidence="1" id="KW-0560">Oxidoreductase</keyword>
<dbReference type="InterPro" id="IPR006076">
    <property type="entry name" value="FAD-dep_OxRdtase"/>
</dbReference>
<proteinExistence type="predicted"/>
<dbReference type="GO" id="GO:0005737">
    <property type="term" value="C:cytoplasm"/>
    <property type="evidence" value="ECO:0007669"/>
    <property type="project" value="TreeGrafter"/>
</dbReference>
<evidence type="ECO:0000259" key="2">
    <source>
        <dbReference type="Pfam" id="PF01266"/>
    </source>
</evidence>
<feature type="domain" description="FAD dependent oxidoreductase" evidence="2">
    <location>
        <begin position="4"/>
        <end position="391"/>
    </location>
</feature>
<reference evidence="3 4" key="1">
    <citation type="submission" date="2015-03" db="EMBL/GenBank/DDBJ databases">
        <title>Genome sequencing of Methylobacterium variabile DSM 16961.</title>
        <authorList>
            <person name="Chaudhry V."/>
            <person name="Patil P.B."/>
        </authorList>
    </citation>
    <scope>NUCLEOTIDE SEQUENCE [LARGE SCALE GENOMIC DNA]</scope>
    <source>
        <strain evidence="3 4">DSM 16961</strain>
    </source>
</reference>
<keyword evidence="4" id="KW-1185">Reference proteome</keyword>
<accession>A0A0J6SRP5</accession>
<dbReference type="SUPFAM" id="SSF51905">
    <property type="entry name" value="FAD/NAD(P)-binding domain"/>
    <property type="match status" value="1"/>
</dbReference>
<dbReference type="Proteomes" id="UP000035955">
    <property type="component" value="Unassembled WGS sequence"/>
</dbReference>
<dbReference type="PANTHER" id="PTHR13847">
    <property type="entry name" value="SARCOSINE DEHYDROGENASE-RELATED"/>
    <property type="match status" value="1"/>
</dbReference>
<dbReference type="GO" id="GO:0016491">
    <property type="term" value="F:oxidoreductase activity"/>
    <property type="evidence" value="ECO:0007669"/>
    <property type="project" value="UniProtKB-KW"/>
</dbReference>
<dbReference type="Gene3D" id="3.50.50.60">
    <property type="entry name" value="FAD/NAD(P)-binding domain"/>
    <property type="match status" value="2"/>
</dbReference>
<evidence type="ECO:0000313" key="4">
    <source>
        <dbReference type="Proteomes" id="UP000035955"/>
    </source>
</evidence>
<evidence type="ECO:0000313" key="3">
    <source>
        <dbReference type="EMBL" id="KMO36369.1"/>
    </source>
</evidence>
<dbReference type="AlphaFoldDB" id="A0A0J6SRP5"/>
<sequence>MRSAIVLGAGMVGVGTALHLQQRGWSVVLVDRGEPGRETSHGNAGIIQGEAVEPYAMPRDGATLLAIATGRSNDVHYEARALHRHLGPLLRYWWHSAPARHAAASRAYATLIAQAVPEHAALIEAAGATDLVRQGGFRVLHRTPQDMERAAAEAERLRARYGVRAQVLSPAALAAAEPALKQTGAGAIQWQDAWSVRDPGGLVAAYAALFRQRGGTVRRGEAVSLGPTARGWGIRTADGPVEAEAAVVALGPWAPDLLRRFGYRIPMLRKRGYHRHWRGPRTLALPLLDAANGYVMAPMAQGLRITTGAELASPEAAESPVQLARAEAAARDLVDLGVPGEHAPWSGTRPCMPDMLPVIGAAPRHPGLWLHFGHGHQGFTLGPATGRLLAETMSGEVPFVPAAPFRPGRR</sequence>
<name>A0A0J6SRP5_9HYPH</name>
<dbReference type="RefSeq" id="WP_048445099.1">
    <property type="nucleotide sequence ID" value="NZ_LABY01000101.1"/>
</dbReference>
<organism evidence="3 4">
    <name type="scientific">Methylobacterium variabile</name>
    <dbReference type="NCBI Taxonomy" id="298794"/>
    <lineage>
        <taxon>Bacteria</taxon>
        <taxon>Pseudomonadati</taxon>
        <taxon>Pseudomonadota</taxon>
        <taxon>Alphaproteobacteria</taxon>
        <taxon>Hyphomicrobiales</taxon>
        <taxon>Methylobacteriaceae</taxon>
        <taxon>Methylobacterium</taxon>
    </lineage>
</organism>
<dbReference type="EMBL" id="LABY01000101">
    <property type="protein sequence ID" value="KMO36369.1"/>
    <property type="molecule type" value="Genomic_DNA"/>
</dbReference>
<protein>
    <submittedName>
        <fullName evidence="3">Amino acid dehydrogenase</fullName>
    </submittedName>
</protein>
<dbReference type="PANTHER" id="PTHR13847:SF289">
    <property type="entry name" value="GLYCINE OXIDASE"/>
    <property type="match status" value="1"/>
</dbReference>